<dbReference type="PANTHER" id="PTHR46889:SF4">
    <property type="entry name" value="TRANSPOSASE INSO FOR INSERTION SEQUENCE ELEMENT IS911B-RELATED"/>
    <property type="match status" value="1"/>
</dbReference>
<dbReference type="Pfam" id="PF13276">
    <property type="entry name" value="HTH_21"/>
    <property type="match status" value="1"/>
</dbReference>
<sequence>MITILKATSIETNNAYGKRRMLKVLLEQGHELGIYKTASLMKKANIVAIRPKKKHYYPDSGEAHQKVPNVLNRQFNPGTVNTHWVGDITYIRTHIGWSYLACVLDLGTREVVGWALSQQPNAELAIKALKNAIQKQQPDTTKLLFHSDQGVQY</sequence>
<dbReference type="EMBL" id="UOFS01000042">
    <property type="protein sequence ID" value="VAW99953.1"/>
    <property type="molecule type" value="Genomic_DNA"/>
</dbReference>
<feature type="non-terminal residue" evidence="2">
    <location>
        <position position="153"/>
    </location>
</feature>
<dbReference type="InterPro" id="IPR025948">
    <property type="entry name" value="HTH-like_dom"/>
</dbReference>
<dbReference type="SUPFAM" id="SSF53098">
    <property type="entry name" value="Ribonuclease H-like"/>
    <property type="match status" value="1"/>
</dbReference>
<protein>
    <submittedName>
        <fullName evidence="2">Mobile element protein</fullName>
    </submittedName>
</protein>
<dbReference type="InterPro" id="IPR012337">
    <property type="entry name" value="RNaseH-like_sf"/>
</dbReference>
<dbReference type="AlphaFoldDB" id="A0A3B1AJC1"/>
<gene>
    <name evidence="2" type="ORF">MNBD_GAMMA22-1052</name>
</gene>
<dbReference type="GO" id="GO:0003676">
    <property type="term" value="F:nucleic acid binding"/>
    <property type="evidence" value="ECO:0007669"/>
    <property type="project" value="InterPro"/>
</dbReference>
<dbReference type="InterPro" id="IPR001584">
    <property type="entry name" value="Integrase_cat-core"/>
</dbReference>
<accession>A0A3B1AJC1</accession>
<evidence type="ECO:0000313" key="2">
    <source>
        <dbReference type="EMBL" id="VAW99953.1"/>
    </source>
</evidence>
<dbReference type="InterPro" id="IPR050900">
    <property type="entry name" value="Transposase_IS3/IS150/IS904"/>
</dbReference>
<dbReference type="PROSITE" id="PS50994">
    <property type="entry name" value="INTEGRASE"/>
    <property type="match status" value="1"/>
</dbReference>
<name>A0A3B1AJC1_9ZZZZ</name>
<dbReference type="Gene3D" id="3.30.420.10">
    <property type="entry name" value="Ribonuclease H-like superfamily/Ribonuclease H"/>
    <property type="match status" value="1"/>
</dbReference>
<dbReference type="InterPro" id="IPR036397">
    <property type="entry name" value="RNaseH_sf"/>
</dbReference>
<dbReference type="GO" id="GO:0015074">
    <property type="term" value="P:DNA integration"/>
    <property type="evidence" value="ECO:0007669"/>
    <property type="project" value="InterPro"/>
</dbReference>
<feature type="domain" description="Integrase catalytic" evidence="1">
    <location>
        <begin position="73"/>
        <end position="153"/>
    </location>
</feature>
<dbReference type="Pfam" id="PF00665">
    <property type="entry name" value="rve"/>
    <property type="match status" value="1"/>
</dbReference>
<reference evidence="2" key="1">
    <citation type="submission" date="2018-06" db="EMBL/GenBank/DDBJ databases">
        <authorList>
            <person name="Zhirakovskaya E."/>
        </authorList>
    </citation>
    <scope>NUCLEOTIDE SEQUENCE</scope>
</reference>
<dbReference type="PANTHER" id="PTHR46889">
    <property type="entry name" value="TRANSPOSASE INSF FOR INSERTION SEQUENCE IS3B-RELATED"/>
    <property type="match status" value="1"/>
</dbReference>
<evidence type="ECO:0000259" key="1">
    <source>
        <dbReference type="PROSITE" id="PS50994"/>
    </source>
</evidence>
<organism evidence="2">
    <name type="scientific">hydrothermal vent metagenome</name>
    <dbReference type="NCBI Taxonomy" id="652676"/>
    <lineage>
        <taxon>unclassified sequences</taxon>
        <taxon>metagenomes</taxon>
        <taxon>ecological metagenomes</taxon>
    </lineage>
</organism>
<proteinExistence type="predicted"/>